<protein>
    <submittedName>
        <fullName evidence="2">Uncharacterized protein</fullName>
    </submittedName>
</protein>
<feature type="region of interest" description="Disordered" evidence="1">
    <location>
        <begin position="48"/>
        <end position="77"/>
    </location>
</feature>
<dbReference type="HOGENOM" id="CLU_1559787_0_0_4"/>
<keyword evidence="3" id="KW-1185">Reference proteome</keyword>
<name>Q5NZM1_AROAE</name>
<proteinExistence type="predicted"/>
<evidence type="ECO:0000313" key="3">
    <source>
        <dbReference type="Proteomes" id="UP000006552"/>
    </source>
</evidence>
<reference evidence="2 3" key="1">
    <citation type="journal article" date="2005" name="Arch. Microbiol.">
        <title>The genome sequence of an anaerobic aromatic-degrading denitrifying bacterium, strain EbN1.</title>
        <authorList>
            <person name="Rabus R."/>
            <person name="Kube M."/>
            <person name="Heider J."/>
            <person name="Beck A."/>
            <person name="Heitmann K."/>
            <person name="Widdel F."/>
            <person name="Reinhardt R."/>
        </authorList>
    </citation>
    <scope>NUCLEOTIDE SEQUENCE [LARGE SCALE GENOMIC DNA]</scope>
    <source>
        <strain evidence="2 3">EbN1</strain>
    </source>
</reference>
<organism evidence="2 3">
    <name type="scientific">Aromatoleum aromaticum (strain DSM 19018 / LMG 30748 / EbN1)</name>
    <name type="common">Azoarcus sp. (strain EbN1)</name>
    <dbReference type="NCBI Taxonomy" id="76114"/>
    <lineage>
        <taxon>Bacteria</taxon>
        <taxon>Pseudomonadati</taxon>
        <taxon>Pseudomonadota</taxon>
        <taxon>Betaproteobacteria</taxon>
        <taxon>Rhodocyclales</taxon>
        <taxon>Rhodocyclaceae</taxon>
        <taxon>Aromatoleum</taxon>
    </lineage>
</organism>
<evidence type="ECO:0000313" key="2">
    <source>
        <dbReference type="EMBL" id="CAI09493.1"/>
    </source>
</evidence>
<dbReference type="AlphaFoldDB" id="Q5NZM1"/>
<dbReference type="KEGG" id="eba:ebA5920"/>
<accession>Q5NZM1</accession>
<gene>
    <name evidence="2" type="ORF">ebA5920</name>
</gene>
<sequence length="171" mass="19100">MPGMLCVLWRRSSATTPTWHWAYKPGISSGWISSRNSTLSSPRACASAARRRASLPRPTKRKPTSDRARSRSARSSRISMPCATPMLISGRVPTTDMTFSFFIVARVSINHQGLAATFFSTAVAISGAFSRSPSRVNLPCSYSWYHARRCRIRRSSSRIGRLRKVYSARAR</sequence>
<feature type="compositionally biased region" description="Basic residues" evidence="1">
    <location>
        <begin position="49"/>
        <end position="62"/>
    </location>
</feature>
<evidence type="ECO:0000256" key="1">
    <source>
        <dbReference type="SAM" id="MobiDB-lite"/>
    </source>
</evidence>
<dbReference type="Proteomes" id="UP000006552">
    <property type="component" value="Chromosome"/>
</dbReference>
<dbReference type="EMBL" id="CR555306">
    <property type="protein sequence ID" value="CAI09493.1"/>
    <property type="molecule type" value="Genomic_DNA"/>
</dbReference>